<protein>
    <submittedName>
        <fullName evidence="1">Uncharacterized protein</fullName>
    </submittedName>
</protein>
<name>A0A182WP22_9DIPT</name>
<dbReference type="VEuPathDB" id="VectorBase:AMIN014436"/>
<evidence type="ECO:0000313" key="1">
    <source>
        <dbReference type="EnsemblMetazoa" id="AMIN014436-PA"/>
    </source>
</evidence>
<keyword evidence="2" id="KW-1185">Reference proteome</keyword>
<dbReference type="AlphaFoldDB" id="A0A182WP22"/>
<evidence type="ECO:0000313" key="2">
    <source>
        <dbReference type="Proteomes" id="UP000075920"/>
    </source>
</evidence>
<reference evidence="1" key="2">
    <citation type="submission" date="2020-05" db="UniProtKB">
        <authorList>
            <consortium name="EnsemblMetazoa"/>
        </authorList>
    </citation>
    <scope>IDENTIFICATION</scope>
    <source>
        <strain evidence="1">MINIMUS1</strain>
    </source>
</reference>
<accession>A0A182WP22</accession>
<reference evidence="2" key="1">
    <citation type="submission" date="2013-03" db="EMBL/GenBank/DDBJ databases">
        <title>The Genome Sequence of Anopheles minimus MINIMUS1.</title>
        <authorList>
            <consortium name="The Broad Institute Genomics Platform"/>
            <person name="Neafsey D.E."/>
            <person name="Walton C."/>
            <person name="Walker B."/>
            <person name="Young S.K."/>
            <person name="Zeng Q."/>
            <person name="Gargeya S."/>
            <person name="Fitzgerald M."/>
            <person name="Haas B."/>
            <person name="Abouelleil A."/>
            <person name="Allen A.W."/>
            <person name="Alvarado L."/>
            <person name="Arachchi H.M."/>
            <person name="Berlin A.M."/>
            <person name="Chapman S.B."/>
            <person name="Gainer-Dewar J."/>
            <person name="Goldberg J."/>
            <person name="Griggs A."/>
            <person name="Gujja S."/>
            <person name="Hansen M."/>
            <person name="Howarth C."/>
            <person name="Imamovic A."/>
            <person name="Ireland A."/>
            <person name="Larimer J."/>
            <person name="McCowan C."/>
            <person name="Murphy C."/>
            <person name="Pearson M."/>
            <person name="Poon T.W."/>
            <person name="Priest M."/>
            <person name="Roberts A."/>
            <person name="Saif S."/>
            <person name="Shea T."/>
            <person name="Sisk P."/>
            <person name="Sykes S."/>
            <person name="Wortman J."/>
            <person name="Nusbaum C."/>
            <person name="Birren B."/>
        </authorList>
    </citation>
    <scope>NUCLEOTIDE SEQUENCE [LARGE SCALE GENOMIC DNA]</scope>
    <source>
        <strain evidence="2">MINIMUS1</strain>
    </source>
</reference>
<dbReference type="EnsemblMetazoa" id="AMIN014436-RA">
    <property type="protein sequence ID" value="AMIN014436-PA"/>
    <property type="gene ID" value="AMIN014436"/>
</dbReference>
<sequence>MLHFLAISPITRMSGMFSLARKKLLLTQFVTRRNKKKTQFGKAKTPLLK</sequence>
<proteinExistence type="predicted"/>
<organism evidence="1 2">
    <name type="scientific">Anopheles minimus</name>
    <dbReference type="NCBI Taxonomy" id="112268"/>
    <lineage>
        <taxon>Eukaryota</taxon>
        <taxon>Metazoa</taxon>
        <taxon>Ecdysozoa</taxon>
        <taxon>Arthropoda</taxon>
        <taxon>Hexapoda</taxon>
        <taxon>Insecta</taxon>
        <taxon>Pterygota</taxon>
        <taxon>Neoptera</taxon>
        <taxon>Endopterygota</taxon>
        <taxon>Diptera</taxon>
        <taxon>Nematocera</taxon>
        <taxon>Culicoidea</taxon>
        <taxon>Culicidae</taxon>
        <taxon>Anophelinae</taxon>
        <taxon>Anopheles</taxon>
    </lineage>
</organism>
<dbReference type="Proteomes" id="UP000075920">
    <property type="component" value="Unassembled WGS sequence"/>
</dbReference>